<dbReference type="InterPro" id="IPR011009">
    <property type="entry name" value="Kinase-like_dom_sf"/>
</dbReference>
<dbReference type="SUPFAM" id="SSF52058">
    <property type="entry name" value="L domain-like"/>
    <property type="match status" value="1"/>
</dbReference>
<feature type="chain" id="PRO_5043919689" description="Protein kinase domain-containing protein" evidence="11">
    <location>
        <begin position="23"/>
        <end position="700"/>
    </location>
</feature>
<evidence type="ECO:0000256" key="9">
    <source>
        <dbReference type="SAM" id="MobiDB-lite"/>
    </source>
</evidence>
<gene>
    <name evidence="13" type="ORF">TAV2_LOCUS16611</name>
</gene>
<evidence type="ECO:0000259" key="12">
    <source>
        <dbReference type="PROSITE" id="PS50011"/>
    </source>
</evidence>
<dbReference type="FunFam" id="3.80.10.10:FF:000722">
    <property type="entry name" value="Leucine-rich repeat receptor-like protein kinase"/>
    <property type="match status" value="1"/>
</dbReference>
<dbReference type="PANTHER" id="PTHR48007">
    <property type="entry name" value="LEUCINE-RICH REPEAT RECEPTOR-LIKE PROTEIN KINASE PXC1"/>
    <property type="match status" value="1"/>
</dbReference>
<feature type="compositionally biased region" description="Low complexity" evidence="9">
    <location>
        <begin position="254"/>
        <end position="269"/>
    </location>
</feature>
<dbReference type="Gene3D" id="3.80.10.10">
    <property type="entry name" value="Ribonuclease Inhibitor"/>
    <property type="match status" value="2"/>
</dbReference>
<keyword evidence="6" id="KW-0677">Repeat</keyword>
<name>A0AAU9SEH2_THLAR</name>
<evidence type="ECO:0000313" key="14">
    <source>
        <dbReference type="Proteomes" id="UP000836841"/>
    </source>
</evidence>
<dbReference type="Proteomes" id="UP000836841">
    <property type="component" value="Chromosome 5"/>
</dbReference>
<comment type="subcellular location">
    <subcellularLocation>
        <location evidence="1">Membrane</location>
        <topology evidence="1">Single-pass membrane protein</topology>
    </subcellularLocation>
</comment>
<feature type="domain" description="Protein kinase" evidence="12">
    <location>
        <begin position="422"/>
        <end position="689"/>
    </location>
</feature>
<keyword evidence="2" id="KW-0597">Phosphoprotein</keyword>
<evidence type="ECO:0000256" key="4">
    <source>
        <dbReference type="ARBA" id="ARBA00022692"/>
    </source>
</evidence>
<dbReference type="Gene3D" id="3.30.200.20">
    <property type="entry name" value="Phosphorylase Kinase, domain 1"/>
    <property type="match status" value="1"/>
</dbReference>
<evidence type="ECO:0000256" key="6">
    <source>
        <dbReference type="ARBA" id="ARBA00022737"/>
    </source>
</evidence>
<dbReference type="Gene3D" id="1.10.510.10">
    <property type="entry name" value="Transferase(Phosphotransferase) domain 1"/>
    <property type="match status" value="1"/>
</dbReference>
<evidence type="ECO:0000256" key="11">
    <source>
        <dbReference type="SAM" id="SignalP"/>
    </source>
</evidence>
<evidence type="ECO:0000256" key="3">
    <source>
        <dbReference type="ARBA" id="ARBA00022614"/>
    </source>
</evidence>
<organism evidence="13 14">
    <name type="scientific">Thlaspi arvense</name>
    <name type="common">Field penny-cress</name>
    <dbReference type="NCBI Taxonomy" id="13288"/>
    <lineage>
        <taxon>Eukaryota</taxon>
        <taxon>Viridiplantae</taxon>
        <taxon>Streptophyta</taxon>
        <taxon>Embryophyta</taxon>
        <taxon>Tracheophyta</taxon>
        <taxon>Spermatophyta</taxon>
        <taxon>Magnoliopsida</taxon>
        <taxon>eudicotyledons</taxon>
        <taxon>Gunneridae</taxon>
        <taxon>Pentapetalae</taxon>
        <taxon>rosids</taxon>
        <taxon>malvids</taxon>
        <taxon>Brassicales</taxon>
        <taxon>Brassicaceae</taxon>
        <taxon>Thlaspideae</taxon>
        <taxon>Thlaspi</taxon>
    </lineage>
</organism>
<dbReference type="InterPro" id="IPR032675">
    <property type="entry name" value="LRR_dom_sf"/>
</dbReference>
<evidence type="ECO:0000256" key="5">
    <source>
        <dbReference type="ARBA" id="ARBA00022729"/>
    </source>
</evidence>
<feature type="transmembrane region" description="Helical" evidence="10">
    <location>
        <begin position="297"/>
        <end position="323"/>
    </location>
</feature>
<evidence type="ECO:0000256" key="2">
    <source>
        <dbReference type="ARBA" id="ARBA00022553"/>
    </source>
</evidence>
<accession>A0AAU9SEH2</accession>
<sequence length="700" mass="77393">MTLFFHSLLFLFLLLLLRISAGFPLPPTNYFNSYLPSDAVALLSFKSDADLDDKLLYSLTEPYDYCQWRGVECSQDRVSRLVLDGVGLRGRFSPETLSRLDQLRVLSLENNSLSGSIPDLSPLVSLRSLILSRNDFSGTISPSILSLRRLTVLDLSYNSFSGSIPSDINSLSRLSSLNLEFNRFSGKLPPLNQSYMTLFNVSGNKLNGAIPVTATLLRFNASSFSSNPRLCGEIIDRSCGSQSPPFFDSSIPNATSSPTSSQAPTGQTTETAQNGEAGMDIPPADSSSANKKGKSGWLVLGFTIGLASLIVLGLCLVVFSLVLKKRRDDNDDDAMMFQPNRKGDNNTFTQPTTESLTTRAAVPIPNSNFKSQKREEETKIQIQATEPPQKRIPRSGDLIFCGDVVGGGESGEAMYTLDQLMRASAELLGRGSVGTTYKAVMVNQLIVTVKRFAPSKTAITSDLEFENHMEIVGKLRHPNLVPIKAYFQSNGERLVIYDYQPNGSLFNLIHGSRTSKAKPLHWTSCLKIAEDVAQALDYIHQSSTRFHGNVKSTNILLGHDFEACLTDYCLSVLTDSSVPPSDPDIASYKAPEIRKTTQSPTSKCDVYSFGVFLIELLTGKTASRQPFMAEKDMLDWVRAMRQEEEKSKEENGLEMMTQTACLCRVKSPEQRPTMREVIKMIQDIKESIVMTEENGKFQYS</sequence>
<dbReference type="Pfam" id="PF00069">
    <property type="entry name" value="Pkinase"/>
    <property type="match status" value="1"/>
</dbReference>
<dbReference type="PROSITE" id="PS50011">
    <property type="entry name" value="PROTEIN_KINASE_DOM"/>
    <property type="match status" value="1"/>
</dbReference>
<dbReference type="EMBL" id="OU466861">
    <property type="protein sequence ID" value="CAH2064517.1"/>
    <property type="molecule type" value="Genomic_DNA"/>
</dbReference>
<dbReference type="FunFam" id="3.80.10.10:FF:002837">
    <property type="entry name" value="Probable inactive receptor kinase At5g67200"/>
    <property type="match status" value="1"/>
</dbReference>
<dbReference type="InterPro" id="IPR001611">
    <property type="entry name" value="Leu-rich_rpt"/>
</dbReference>
<evidence type="ECO:0000313" key="13">
    <source>
        <dbReference type="EMBL" id="CAH2064517.1"/>
    </source>
</evidence>
<keyword evidence="14" id="KW-1185">Reference proteome</keyword>
<keyword evidence="8 10" id="KW-0472">Membrane</keyword>
<dbReference type="GO" id="GO:0005524">
    <property type="term" value="F:ATP binding"/>
    <property type="evidence" value="ECO:0007669"/>
    <property type="project" value="InterPro"/>
</dbReference>
<dbReference type="GO" id="GO:0004672">
    <property type="term" value="F:protein kinase activity"/>
    <property type="evidence" value="ECO:0007669"/>
    <property type="project" value="InterPro"/>
</dbReference>
<proteinExistence type="predicted"/>
<feature type="region of interest" description="Disordered" evidence="9">
    <location>
        <begin position="246"/>
        <end position="290"/>
    </location>
</feature>
<dbReference type="PROSITE" id="PS51450">
    <property type="entry name" value="LRR"/>
    <property type="match status" value="1"/>
</dbReference>
<evidence type="ECO:0000256" key="8">
    <source>
        <dbReference type="ARBA" id="ARBA00023136"/>
    </source>
</evidence>
<dbReference type="PANTHER" id="PTHR48007:SF54">
    <property type="entry name" value="LEUCINE-RICH REPEAT PROTEIN KINASE FAMILY PROTEIN"/>
    <property type="match status" value="1"/>
</dbReference>
<evidence type="ECO:0000256" key="10">
    <source>
        <dbReference type="SAM" id="Phobius"/>
    </source>
</evidence>
<dbReference type="AlphaFoldDB" id="A0AAU9SEH2"/>
<dbReference type="GO" id="GO:0016020">
    <property type="term" value="C:membrane"/>
    <property type="evidence" value="ECO:0007669"/>
    <property type="project" value="UniProtKB-SubCell"/>
</dbReference>
<keyword evidence="4 10" id="KW-0812">Transmembrane</keyword>
<keyword evidence="3" id="KW-0433">Leucine-rich repeat</keyword>
<dbReference type="Pfam" id="PF00560">
    <property type="entry name" value="LRR_1"/>
    <property type="match status" value="3"/>
</dbReference>
<dbReference type="InterPro" id="IPR046959">
    <property type="entry name" value="PRK1-6/SRF4-like"/>
</dbReference>
<dbReference type="SUPFAM" id="SSF56112">
    <property type="entry name" value="Protein kinase-like (PK-like)"/>
    <property type="match status" value="1"/>
</dbReference>
<keyword evidence="7 10" id="KW-1133">Transmembrane helix</keyword>
<protein>
    <recommendedName>
        <fullName evidence="12">Protein kinase domain-containing protein</fullName>
    </recommendedName>
</protein>
<evidence type="ECO:0000256" key="7">
    <source>
        <dbReference type="ARBA" id="ARBA00022989"/>
    </source>
</evidence>
<keyword evidence="5 11" id="KW-0732">Signal</keyword>
<feature type="signal peptide" evidence="11">
    <location>
        <begin position="1"/>
        <end position="22"/>
    </location>
</feature>
<evidence type="ECO:0000256" key="1">
    <source>
        <dbReference type="ARBA" id="ARBA00004167"/>
    </source>
</evidence>
<dbReference type="InterPro" id="IPR000719">
    <property type="entry name" value="Prot_kinase_dom"/>
</dbReference>
<reference evidence="13 14" key="1">
    <citation type="submission" date="2022-03" db="EMBL/GenBank/DDBJ databases">
        <authorList>
            <person name="Nunn A."/>
            <person name="Chopra R."/>
            <person name="Nunn A."/>
            <person name="Contreras Garrido A."/>
        </authorList>
    </citation>
    <scope>NUCLEOTIDE SEQUENCE [LARGE SCALE GENOMIC DNA]</scope>
</reference>